<accession>A0A839ET39</accession>
<evidence type="ECO:0000313" key="4">
    <source>
        <dbReference type="EMBL" id="MBA8882099.1"/>
    </source>
</evidence>
<evidence type="ECO:0000313" key="5">
    <source>
        <dbReference type="Proteomes" id="UP000549052"/>
    </source>
</evidence>
<comment type="subcellular location">
    <subcellularLocation>
        <location evidence="1">Membrane</location>
    </subcellularLocation>
</comment>
<dbReference type="AlphaFoldDB" id="A0A839ET39"/>
<keyword evidence="2" id="KW-0472">Membrane</keyword>
<protein>
    <submittedName>
        <fullName evidence="4">Outer membrane protein assembly factor BamA</fullName>
    </submittedName>
</protein>
<evidence type="ECO:0000259" key="3">
    <source>
        <dbReference type="Pfam" id="PF01103"/>
    </source>
</evidence>
<evidence type="ECO:0000256" key="2">
    <source>
        <dbReference type="ARBA" id="ARBA00023136"/>
    </source>
</evidence>
<organism evidence="4 5">
    <name type="scientific">Phyllobacterium myrsinacearum</name>
    <dbReference type="NCBI Taxonomy" id="28101"/>
    <lineage>
        <taxon>Bacteria</taxon>
        <taxon>Pseudomonadati</taxon>
        <taxon>Pseudomonadota</taxon>
        <taxon>Alphaproteobacteria</taxon>
        <taxon>Hyphomicrobiales</taxon>
        <taxon>Phyllobacteriaceae</taxon>
        <taxon>Phyllobacterium</taxon>
    </lineage>
</organism>
<sequence>MIRGFKYAGIGPRDANVADEKGGFLGGTTYFNASVETQFPLPVVPESLGIRGAMFADAATLYGSDLPQAKSPVDTTGVEWRASVGASIMWASPFGPLRFDYAVPVKKVAGDQIQNFNFGMSSKF</sequence>
<keyword evidence="5" id="KW-1185">Reference proteome</keyword>
<dbReference type="Proteomes" id="UP000549052">
    <property type="component" value="Unassembled WGS sequence"/>
</dbReference>
<proteinExistence type="predicted"/>
<gene>
    <name evidence="4" type="ORF">FHW16_005847</name>
</gene>
<evidence type="ECO:0000256" key="1">
    <source>
        <dbReference type="ARBA" id="ARBA00004370"/>
    </source>
</evidence>
<dbReference type="Pfam" id="PF01103">
    <property type="entry name" value="Omp85"/>
    <property type="match status" value="1"/>
</dbReference>
<dbReference type="EMBL" id="JACGXN010000023">
    <property type="protein sequence ID" value="MBA8882099.1"/>
    <property type="molecule type" value="Genomic_DNA"/>
</dbReference>
<name>A0A839ET39_9HYPH</name>
<dbReference type="GO" id="GO:0019867">
    <property type="term" value="C:outer membrane"/>
    <property type="evidence" value="ECO:0007669"/>
    <property type="project" value="InterPro"/>
</dbReference>
<comment type="caution">
    <text evidence="4">The sequence shown here is derived from an EMBL/GenBank/DDBJ whole genome shotgun (WGS) entry which is preliminary data.</text>
</comment>
<dbReference type="Gene3D" id="2.40.160.50">
    <property type="entry name" value="membrane protein fhac: a member of the omp85/tpsb transporter family"/>
    <property type="match status" value="1"/>
</dbReference>
<feature type="domain" description="Bacterial surface antigen (D15)" evidence="3">
    <location>
        <begin position="2"/>
        <end position="124"/>
    </location>
</feature>
<dbReference type="InterPro" id="IPR000184">
    <property type="entry name" value="Bac_surfAg_D15"/>
</dbReference>
<reference evidence="4 5" key="1">
    <citation type="submission" date="2020-07" db="EMBL/GenBank/DDBJ databases">
        <title>Genomic Encyclopedia of Type Strains, Phase IV (KMG-V): Genome sequencing to study the core and pangenomes of soil and plant-associated prokaryotes.</title>
        <authorList>
            <person name="Whitman W."/>
        </authorList>
    </citation>
    <scope>NUCLEOTIDE SEQUENCE [LARGE SCALE GENOMIC DNA]</scope>
    <source>
        <strain evidence="4 5">AN3</strain>
    </source>
</reference>